<protein>
    <submittedName>
        <fullName evidence="1">(Mediterranean fruit fly) hypothetical protein</fullName>
    </submittedName>
</protein>
<comment type="caution">
    <text evidence="1">The sequence shown here is derived from an EMBL/GenBank/DDBJ whole genome shotgun (WGS) entry which is preliminary data.</text>
</comment>
<name>A0A811U5J5_CERCA</name>
<proteinExistence type="predicted"/>
<dbReference type="EMBL" id="CAJHJT010000001">
    <property type="protein sequence ID" value="CAD6994129.1"/>
    <property type="molecule type" value="Genomic_DNA"/>
</dbReference>
<dbReference type="Proteomes" id="UP000606786">
    <property type="component" value="Unassembled WGS sequence"/>
</dbReference>
<evidence type="ECO:0000313" key="1">
    <source>
        <dbReference type="EMBL" id="CAD6994129.1"/>
    </source>
</evidence>
<organism evidence="1 2">
    <name type="scientific">Ceratitis capitata</name>
    <name type="common">Mediterranean fruit fly</name>
    <name type="synonym">Tephritis capitata</name>
    <dbReference type="NCBI Taxonomy" id="7213"/>
    <lineage>
        <taxon>Eukaryota</taxon>
        <taxon>Metazoa</taxon>
        <taxon>Ecdysozoa</taxon>
        <taxon>Arthropoda</taxon>
        <taxon>Hexapoda</taxon>
        <taxon>Insecta</taxon>
        <taxon>Pterygota</taxon>
        <taxon>Neoptera</taxon>
        <taxon>Endopterygota</taxon>
        <taxon>Diptera</taxon>
        <taxon>Brachycera</taxon>
        <taxon>Muscomorpha</taxon>
        <taxon>Tephritoidea</taxon>
        <taxon>Tephritidae</taxon>
        <taxon>Ceratitis</taxon>
        <taxon>Ceratitis</taxon>
    </lineage>
</organism>
<reference evidence="1" key="1">
    <citation type="submission" date="2020-11" db="EMBL/GenBank/DDBJ databases">
        <authorList>
            <person name="Whitehead M."/>
        </authorList>
    </citation>
    <scope>NUCLEOTIDE SEQUENCE</scope>
    <source>
        <strain evidence="1">EGII</strain>
    </source>
</reference>
<feature type="non-terminal residue" evidence="1">
    <location>
        <position position="76"/>
    </location>
</feature>
<keyword evidence="2" id="KW-1185">Reference proteome</keyword>
<gene>
    <name evidence="1" type="ORF">CCAP1982_LOCUS2895</name>
</gene>
<evidence type="ECO:0000313" key="2">
    <source>
        <dbReference type="Proteomes" id="UP000606786"/>
    </source>
</evidence>
<dbReference type="AlphaFoldDB" id="A0A811U5J5"/>
<accession>A0A811U5J5</accession>
<sequence>MLYNAQLVAHSSDQWPGDVVEGVGDLMEPNTVGIFGVGNAVTCINATESGLKLLHRHAGLMDNQRMLTTRLIRRIA</sequence>